<dbReference type="PROSITE" id="PS51198">
    <property type="entry name" value="UVRD_HELICASE_ATP_BIND"/>
    <property type="match status" value="1"/>
</dbReference>
<reference evidence="7" key="1">
    <citation type="journal article" date="2013" name="Environ. Microbiol.">
        <title>Microbiota from the distal guts of lean and obese adolescents exhibit partial functional redundancy besides clear differences in community structure.</title>
        <authorList>
            <person name="Ferrer M."/>
            <person name="Ruiz A."/>
            <person name="Lanza F."/>
            <person name="Haange S.B."/>
            <person name="Oberbach A."/>
            <person name="Till H."/>
            <person name="Bargiela R."/>
            <person name="Campoy C."/>
            <person name="Segura M.T."/>
            <person name="Richter M."/>
            <person name="von Bergen M."/>
            <person name="Seifert J."/>
            <person name="Suarez A."/>
        </authorList>
    </citation>
    <scope>NUCLEOTIDE SEQUENCE</scope>
</reference>
<keyword evidence="1" id="KW-0547">Nucleotide-binding</keyword>
<evidence type="ECO:0000256" key="4">
    <source>
        <dbReference type="ARBA" id="ARBA00022840"/>
    </source>
</evidence>
<gene>
    <name evidence="7" type="ORF">LEA_01920</name>
</gene>
<keyword evidence="5" id="KW-1133">Transmembrane helix</keyword>
<keyword evidence="4" id="KW-0067">ATP-binding</keyword>
<dbReference type="PANTHER" id="PTHR11070">
    <property type="entry name" value="UVRD / RECB / PCRA DNA HELICASE FAMILY MEMBER"/>
    <property type="match status" value="1"/>
</dbReference>
<dbReference type="Pfam" id="PF00580">
    <property type="entry name" value="UvrD-helicase"/>
    <property type="match status" value="1"/>
</dbReference>
<feature type="transmembrane region" description="Helical" evidence="5">
    <location>
        <begin position="49"/>
        <end position="69"/>
    </location>
</feature>
<feature type="domain" description="UvrD-like helicase ATP-binding" evidence="6">
    <location>
        <begin position="12"/>
        <end position="132"/>
    </location>
</feature>
<dbReference type="Gene3D" id="3.40.50.300">
    <property type="entry name" value="P-loop containing nucleotide triphosphate hydrolases"/>
    <property type="match status" value="1"/>
</dbReference>
<evidence type="ECO:0000256" key="2">
    <source>
        <dbReference type="ARBA" id="ARBA00022801"/>
    </source>
</evidence>
<dbReference type="EC" id="3.-.-.-" evidence="7"/>
<evidence type="ECO:0000313" key="7">
    <source>
        <dbReference type="EMBL" id="EKC79929.1"/>
    </source>
</evidence>
<dbReference type="InterPro" id="IPR027417">
    <property type="entry name" value="P-loop_NTPase"/>
</dbReference>
<dbReference type="AlphaFoldDB" id="K1UIS0"/>
<keyword evidence="5" id="KW-0472">Membrane</keyword>
<organism evidence="7">
    <name type="scientific">human gut metagenome</name>
    <dbReference type="NCBI Taxonomy" id="408170"/>
    <lineage>
        <taxon>unclassified sequences</taxon>
        <taxon>metagenomes</taxon>
        <taxon>organismal metagenomes</taxon>
    </lineage>
</organism>
<proteinExistence type="predicted"/>
<evidence type="ECO:0000256" key="5">
    <source>
        <dbReference type="SAM" id="Phobius"/>
    </source>
</evidence>
<dbReference type="EMBL" id="AJWY01001337">
    <property type="protein sequence ID" value="EKC79929.1"/>
    <property type="molecule type" value="Genomic_DNA"/>
</dbReference>
<evidence type="ECO:0000256" key="1">
    <source>
        <dbReference type="ARBA" id="ARBA00022741"/>
    </source>
</evidence>
<comment type="caution">
    <text evidence="7">The sequence shown here is derived from an EMBL/GenBank/DDBJ whole genome shotgun (WGS) entry which is preliminary data.</text>
</comment>
<keyword evidence="5" id="KW-0812">Transmembrane</keyword>
<sequence length="132" mass="14840">MNFTEFVRNYHIQLNEQQMQAVQATEGPVLLLAVPGSGKTTVLVSRLGYMIYCLGITPESILTVTYTVAATNDMRRRFAGMFGEADAERLEFRTINGISQKVLQYFAYRTGKTPFQVADKEASAAVKQSFWK</sequence>
<dbReference type="InterPro" id="IPR014016">
    <property type="entry name" value="UvrD-like_ATP-bd"/>
</dbReference>
<dbReference type="GO" id="GO:0003677">
    <property type="term" value="F:DNA binding"/>
    <property type="evidence" value="ECO:0007669"/>
    <property type="project" value="InterPro"/>
</dbReference>
<dbReference type="InterPro" id="IPR000212">
    <property type="entry name" value="DNA_helicase_UvrD/REP"/>
</dbReference>
<accession>K1UIS0</accession>
<dbReference type="GO" id="GO:0003678">
    <property type="term" value="F:DNA helicase activity"/>
    <property type="evidence" value="ECO:0007669"/>
    <property type="project" value="InterPro"/>
</dbReference>
<name>K1UIS0_9ZZZZ</name>
<dbReference type="GO" id="GO:0016787">
    <property type="term" value="F:hydrolase activity"/>
    <property type="evidence" value="ECO:0007669"/>
    <property type="project" value="UniProtKB-KW"/>
</dbReference>
<dbReference type="GO" id="GO:0005524">
    <property type="term" value="F:ATP binding"/>
    <property type="evidence" value="ECO:0007669"/>
    <property type="project" value="UniProtKB-KW"/>
</dbReference>
<evidence type="ECO:0000259" key="6">
    <source>
        <dbReference type="PROSITE" id="PS51198"/>
    </source>
</evidence>
<evidence type="ECO:0000256" key="3">
    <source>
        <dbReference type="ARBA" id="ARBA00022806"/>
    </source>
</evidence>
<keyword evidence="3 7" id="KW-0347">Helicase</keyword>
<dbReference type="SUPFAM" id="SSF52540">
    <property type="entry name" value="P-loop containing nucleoside triphosphate hydrolases"/>
    <property type="match status" value="1"/>
</dbReference>
<protein>
    <submittedName>
        <fullName evidence="7">DNA helicase, UvrD/REP type</fullName>
        <ecNumber evidence="7">3.-.-.-</ecNumber>
    </submittedName>
</protein>
<keyword evidence="2 7" id="KW-0378">Hydrolase</keyword>